<evidence type="ECO:0008006" key="4">
    <source>
        <dbReference type="Google" id="ProtNLM"/>
    </source>
</evidence>
<comment type="caution">
    <text evidence="2">The sequence shown here is derived from an EMBL/GenBank/DDBJ whole genome shotgun (WGS) entry which is preliminary data.</text>
</comment>
<evidence type="ECO:0000313" key="2">
    <source>
        <dbReference type="EMBL" id="TCO75577.1"/>
    </source>
</evidence>
<sequence>MSLQRTLCLATALLLAAYVGPLQAAVIDDPASGGESFFAWEDAGSLTGVFDVGPDDGISDEPGAAGWFLSLPSPHRIGIAVATYNRPPTTFTLLIDGNSVPWTHAQITPEVISEDNGIPLEVIHHFNGTLSGGILGAGLHFITFTASAPNTDGNAGHIRFLPAIAIAEPPLPACIALAAAALVAGLRREPRSSPPASLPCIFEMTIVECSLCAWTRGGPSLVHAPACGG</sequence>
<reference evidence="2 3" key="1">
    <citation type="submission" date="2019-03" db="EMBL/GenBank/DDBJ databases">
        <title>Genomic Encyclopedia of Type Strains, Phase IV (KMG-IV): sequencing the most valuable type-strain genomes for metagenomic binning, comparative biology and taxonomic classification.</title>
        <authorList>
            <person name="Goeker M."/>
        </authorList>
    </citation>
    <scope>NUCLEOTIDE SEQUENCE [LARGE SCALE GENOMIC DNA]</scope>
    <source>
        <strain evidence="2 3">DSM 25287</strain>
    </source>
</reference>
<organism evidence="2 3">
    <name type="scientific">Plasticicumulans lactativorans</name>
    <dbReference type="NCBI Taxonomy" id="1133106"/>
    <lineage>
        <taxon>Bacteria</taxon>
        <taxon>Pseudomonadati</taxon>
        <taxon>Pseudomonadota</taxon>
        <taxon>Gammaproteobacteria</taxon>
        <taxon>Candidatus Competibacteraceae</taxon>
        <taxon>Plasticicumulans</taxon>
    </lineage>
</organism>
<feature type="chain" id="PRO_5020758393" description="Secreted protein with PEP-CTERM sorting signal" evidence="1">
    <location>
        <begin position="25"/>
        <end position="229"/>
    </location>
</feature>
<accession>A0A4R2KS11</accession>
<dbReference type="AlphaFoldDB" id="A0A4R2KS11"/>
<evidence type="ECO:0000313" key="3">
    <source>
        <dbReference type="Proteomes" id="UP000295765"/>
    </source>
</evidence>
<proteinExistence type="predicted"/>
<dbReference type="EMBL" id="SLWY01000043">
    <property type="protein sequence ID" value="TCO75577.1"/>
    <property type="molecule type" value="Genomic_DNA"/>
</dbReference>
<dbReference type="RefSeq" id="WP_165904216.1">
    <property type="nucleotide sequence ID" value="NZ_SLWY01000043.1"/>
</dbReference>
<protein>
    <recommendedName>
        <fullName evidence="4">Secreted protein with PEP-CTERM sorting signal</fullName>
    </recommendedName>
</protein>
<name>A0A4R2KS11_9GAMM</name>
<keyword evidence="3" id="KW-1185">Reference proteome</keyword>
<dbReference type="Proteomes" id="UP000295765">
    <property type="component" value="Unassembled WGS sequence"/>
</dbReference>
<evidence type="ECO:0000256" key="1">
    <source>
        <dbReference type="SAM" id="SignalP"/>
    </source>
</evidence>
<gene>
    <name evidence="2" type="ORF">EV699_1431</name>
</gene>
<keyword evidence="1" id="KW-0732">Signal</keyword>
<feature type="non-terminal residue" evidence="2">
    <location>
        <position position="229"/>
    </location>
</feature>
<feature type="signal peptide" evidence="1">
    <location>
        <begin position="1"/>
        <end position="24"/>
    </location>
</feature>